<dbReference type="SUPFAM" id="SSF55469">
    <property type="entry name" value="FMN-dependent nitroreductase-like"/>
    <property type="match status" value="1"/>
</dbReference>
<name>A0A377R1G4_9NEIS</name>
<evidence type="ECO:0000313" key="9">
    <source>
        <dbReference type="Proteomes" id="UP000254293"/>
    </source>
</evidence>
<evidence type="ECO:0000259" key="7">
    <source>
        <dbReference type="Pfam" id="PF00881"/>
    </source>
</evidence>
<evidence type="ECO:0000256" key="6">
    <source>
        <dbReference type="ARBA" id="ARBA00023002"/>
    </source>
</evidence>
<dbReference type="PANTHER" id="PTHR43673:SF2">
    <property type="entry name" value="NITROREDUCTASE"/>
    <property type="match status" value="1"/>
</dbReference>
<keyword evidence="4" id="KW-0288">FMN</keyword>
<proteinExistence type="inferred from homology"/>
<dbReference type="GO" id="GO:0016491">
    <property type="term" value="F:oxidoreductase activity"/>
    <property type="evidence" value="ECO:0007669"/>
    <property type="project" value="UniProtKB-KW"/>
</dbReference>
<dbReference type="Gene3D" id="3.40.109.10">
    <property type="entry name" value="NADH Oxidase"/>
    <property type="match status" value="1"/>
</dbReference>
<evidence type="ECO:0000256" key="2">
    <source>
        <dbReference type="ARBA" id="ARBA00007118"/>
    </source>
</evidence>
<keyword evidence="3" id="KW-0285">Flavoprotein</keyword>
<evidence type="ECO:0000256" key="4">
    <source>
        <dbReference type="ARBA" id="ARBA00022643"/>
    </source>
</evidence>
<dbReference type="EMBL" id="UGJJ01000001">
    <property type="protein sequence ID" value="STR00598.1"/>
    <property type="molecule type" value="Genomic_DNA"/>
</dbReference>
<comment type="cofactor">
    <cofactor evidence="1">
        <name>FMN</name>
        <dbReference type="ChEBI" id="CHEBI:58210"/>
    </cofactor>
</comment>
<dbReference type="Proteomes" id="UP000254293">
    <property type="component" value="Unassembled WGS sequence"/>
</dbReference>
<protein>
    <submittedName>
        <fullName evidence="8">NAD(P)H nitroreductase yfkO</fullName>
        <ecNumber evidence="8">1.-.-.-</ecNumber>
    </submittedName>
</protein>
<evidence type="ECO:0000256" key="5">
    <source>
        <dbReference type="ARBA" id="ARBA00022857"/>
    </source>
</evidence>
<dbReference type="OrthoDB" id="9809288at2"/>
<sequence length="219" mass="24369">MSAAKQTVLDAFRFRHACKKYDPAKKISREDFDFILEAARLSPSSFGLEPWSFLVVQNPGLREALSGAAWGAAEKMDCSHFVVLLSRRQAALQEDYRRRMWADIHGFGPEAVQIREGVFADFARNDFALGESPRAFDDWAAKQAYIALANMMTAAALIGIDSTPVEGFNAAEANRLLAEKGLIDPELCQVAVMAAFGYRAAEPRPKTRLPAEEVIRWIE</sequence>
<evidence type="ECO:0000313" key="8">
    <source>
        <dbReference type="EMBL" id="STR00598.1"/>
    </source>
</evidence>
<dbReference type="RefSeq" id="WP_115307846.1">
    <property type="nucleotide sequence ID" value="NZ_UGJJ01000001.1"/>
</dbReference>
<dbReference type="AlphaFoldDB" id="A0A377R1G4"/>
<evidence type="ECO:0000256" key="3">
    <source>
        <dbReference type="ARBA" id="ARBA00022630"/>
    </source>
</evidence>
<gene>
    <name evidence="8" type="primary">yfkO</name>
    <name evidence="8" type="ORF">NCTC13336_00807</name>
</gene>
<dbReference type="InterPro" id="IPR029479">
    <property type="entry name" value="Nitroreductase"/>
</dbReference>
<dbReference type="PANTHER" id="PTHR43673">
    <property type="entry name" value="NAD(P)H NITROREDUCTASE YDGI-RELATED"/>
    <property type="match status" value="1"/>
</dbReference>
<comment type="similarity">
    <text evidence="2">Belongs to the nitroreductase family.</text>
</comment>
<organism evidence="8 9">
    <name type="scientific">Kingella potus</name>
    <dbReference type="NCBI Taxonomy" id="265175"/>
    <lineage>
        <taxon>Bacteria</taxon>
        <taxon>Pseudomonadati</taxon>
        <taxon>Pseudomonadota</taxon>
        <taxon>Betaproteobacteria</taxon>
        <taxon>Neisseriales</taxon>
        <taxon>Neisseriaceae</taxon>
        <taxon>Kingella</taxon>
    </lineage>
</organism>
<dbReference type="EC" id="1.-.-.-" evidence="8"/>
<reference evidence="8 9" key="1">
    <citation type="submission" date="2018-06" db="EMBL/GenBank/DDBJ databases">
        <authorList>
            <consortium name="Pathogen Informatics"/>
            <person name="Doyle S."/>
        </authorList>
    </citation>
    <scope>NUCLEOTIDE SEQUENCE [LARGE SCALE GENOMIC DNA]</scope>
    <source>
        <strain evidence="8 9">NCTC13336</strain>
    </source>
</reference>
<keyword evidence="6 8" id="KW-0560">Oxidoreductase</keyword>
<dbReference type="InterPro" id="IPR033878">
    <property type="entry name" value="NfsB-like"/>
</dbReference>
<keyword evidence="5" id="KW-0521">NADP</keyword>
<accession>A0A377R1G4</accession>
<feature type="domain" description="Nitroreductase" evidence="7">
    <location>
        <begin position="13"/>
        <end position="177"/>
    </location>
</feature>
<keyword evidence="9" id="KW-1185">Reference proteome</keyword>
<dbReference type="CDD" id="cd02149">
    <property type="entry name" value="NfsB-like"/>
    <property type="match status" value="1"/>
</dbReference>
<dbReference type="Pfam" id="PF00881">
    <property type="entry name" value="Nitroreductase"/>
    <property type="match status" value="1"/>
</dbReference>
<dbReference type="InterPro" id="IPR000415">
    <property type="entry name" value="Nitroreductase-like"/>
</dbReference>
<evidence type="ECO:0000256" key="1">
    <source>
        <dbReference type="ARBA" id="ARBA00001917"/>
    </source>
</evidence>